<accession>A0ABQ2UM30</accession>
<evidence type="ECO:0000313" key="2">
    <source>
        <dbReference type="EMBL" id="GGU44178.1"/>
    </source>
</evidence>
<dbReference type="RefSeq" id="WP_189255290.1">
    <property type="nucleotide sequence ID" value="NZ_BMRE01000016.1"/>
</dbReference>
<evidence type="ECO:0000259" key="1">
    <source>
        <dbReference type="PROSITE" id="PS51725"/>
    </source>
</evidence>
<sequence>MFIIVFRSRLSPNAGEEYLAADKAMWERVRDITSDDPQDFLEYTSDDGERLAIIRWRNAETLEKWRRDEAHLAAKRMGREKWYSYYEIVVAEVVRTSTGGTTVDTSPLQLD</sequence>
<evidence type="ECO:0000313" key="3">
    <source>
        <dbReference type="Proteomes" id="UP000649573"/>
    </source>
</evidence>
<dbReference type="PANTHER" id="PTHR37811:SF2">
    <property type="entry name" value="ABM DOMAIN-CONTAINING PROTEIN"/>
    <property type="match status" value="1"/>
</dbReference>
<dbReference type="Gene3D" id="3.30.70.100">
    <property type="match status" value="1"/>
</dbReference>
<dbReference type="Proteomes" id="UP000649573">
    <property type="component" value="Unassembled WGS sequence"/>
</dbReference>
<proteinExistence type="predicted"/>
<dbReference type="InterPro" id="IPR052936">
    <property type="entry name" value="Jasmonate_Hydroxylase-like"/>
</dbReference>
<dbReference type="InterPro" id="IPR007138">
    <property type="entry name" value="ABM_dom"/>
</dbReference>
<reference evidence="3" key="1">
    <citation type="journal article" date="2019" name="Int. J. Syst. Evol. Microbiol.">
        <title>The Global Catalogue of Microorganisms (GCM) 10K type strain sequencing project: providing services to taxonomists for standard genome sequencing and annotation.</title>
        <authorList>
            <consortium name="The Broad Institute Genomics Platform"/>
            <consortium name="The Broad Institute Genome Sequencing Center for Infectious Disease"/>
            <person name="Wu L."/>
            <person name="Ma J."/>
        </authorList>
    </citation>
    <scope>NUCLEOTIDE SEQUENCE [LARGE SCALE GENOMIC DNA]</scope>
    <source>
        <strain evidence="3">JCM 3296</strain>
    </source>
</reference>
<dbReference type="PROSITE" id="PS51725">
    <property type="entry name" value="ABM"/>
    <property type="match status" value="1"/>
</dbReference>
<comment type="caution">
    <text evidence="2">The sequence shown here is derived from an EMBL/GenBank/DDBJ whole genome shotgun (WGS) entry which is preliminary data.</text>
</comment>
<name>A0ABQ2UM30_9PSEU</name>
<organism evidence="2 3">
    <name type="scientific">Lentzea flava</name>
    <dbReference type="NCBI Taxonomy" id="103732"/>
    <lineage>
        <taxon>Bacteria</taxon>
        <taxon>Bacillati</taxon>
        <taxon>Actinomycetota</taxon>
        <taxon>Actinomycetes</taxon>
        <taxon>Pseudonocardiales</taxon>
        <taxon>Pseudonocardiaceae</taxon>
        <taxon>Lentzea</taxon>
    </lineage>
</organism>
<dbReference type="EMBL" id="BMRE01000016">
    <property type="protein sequence ID" value="GGU44178.1"/>
    <property type="molecule type" value="Genomic_DNA"/>
</dbReference>
<gene>
    <name evidence="2" type="ORF">GCM10010178_40960</name>
</gene>
<dbReference type="SUPFAM" id="SSF54909">
    <property type="entry name" value="Dimeric alpha+beta barrel"/>
    <property type="match status" value="1"/>
</dbReference>
<dbReference type="InterPro" id="IPR011008">
    <property type="entry name" value="Dimeric_a/b-barrel"/>
</dbReference>
<protein>
    <recommendedName>
        <fullName evidence="1">ABM domain-containing protein</fullName>
    </recommendedName>
</protein>
<dbReference type="PANTHER" id="PTHR37811">
    <property type="entry name" value="BLL5343 PROTEIN"/>
    <property type="match status" value="1"/>
</dbReference>
<feature type="domain" description="ABM" evidence="1">
    <location>
        <begin position="2"/>
        <end position="90"/>
    </location>
</feature>
<keyword evidence="3" id="KW-1185">Reference proteome</keyword>